<dbReference type="InterPro" id="IPR015813">
    <property type="entry name" value="Pyrv/PenolPyrv_kinase-like_dom"/>
</dbReference>
<comment type="similarity">
    <text evidence="1">Belongs to the HpcH/HpaI aldolase family.</text>
</comment>
<dbReference type="SUPFAM" id="SSF51621">
    <property type="entry name" value="Phosphoenolpyruvate/pyruvate domain"/>
    <property type="match status" value="1"/>
</dbReference>
<dbReference type="GO" id="GO:0046872">
    <property type="term" value="F:metal ion binding"/>
    <property type="evidence" value="ECO:0007669"/>
    <property type="project" value="UniProtKB-KW"/>
</dbReference>
<keyword evidence="2" id="KW-0479">Metal-binding</keyword>
<gene>
    <name evidence="5" type="ORF">A3F84_01875</name>
</gene>
<protein>
    <submittedName>
        <fullName evidence="5">2-dehydro-3-deoxyglucarate aldolase</fullName>
    </submittedName>
</protein>
<evidence type="ECO:0000256" key="3">
    <source>
        <dbReference type="ARBA" id="ARBA00023239"/>
    </source>
</evidence>
<dbReference type="InterPro" id="IPR040442">
    <property type="entry name" value="Pyrv_kinase-like_dom_sf"/>
</dbReference>
<evidence type="ECO:0000259" key="4">
    <source>
        <dbReference type="Pfam" id="PF03328"/>
    </source>
</evidence>
<dbReference type="PANTHER" id="PTHR30502">
    <property type="entry name" value="2-KETO-3-DEOXY-L-RHAMNONATE ALDOLASE"/>
    <property type="match status" value="1"/>
</dbReference>
<proteinExistence type="inferred from homology"/>
<dbReference type="InterPro" id="IPR050251">
    <property type="entry name" value="HpcH-HpaI_aldolase"/>
</dbReference>
<name>A0A1F6CA64_HANXR</name>
<reference evidence="5 6" key="1">
    <citation type="journal article" date="2016" name="Nat. Commun.">
        <title>Thousands of microbial genomes shed light on interconnected biogeochemical processes in an aquifer system.</title>
        <authorList>
            <person name="Anantharaman K."/>
            <person name="Brown C.T."/>
            <person name="Hug L.A."/>
            <person name="Sharon I."/>
            <person name="Castelle C.J."/>
            <person name="Probst A.J."/>
            <person name="Thomas B.C."/>
            <person name="Singh A."/>
            <person name="Wilkins M.J."/>
            <person name="Karaoz U."/>
            <person name="Brodie E.L."/>
            <person name="Williams K.H."/>
            <person name="Hubbard S.S."/>
            <person name="Banfield J.F."/>
        </authorList>
    </citation>
    <scope>NUCLEOTIDE SEQUENCE [LARGE SCALE GENOMIC DNA]</scope>
    <source>
        <strain evidence="6">RIFCSPLOWO2_12_FULL_64_10</strain>
    </source>
</reference>
<evidence type="ECO:0000313" key="6">
    <source>
        <dbReference type="Proteomes" id="UP000178606"/>
    </source>
</evidence>
<dbReference type="GO" id="GO:0016832">
    <property type="term" value="F:aldehyde-lyase activity"/>
    <property type="evidence" value="ECO:0007669"/>
    <property type="project" value="TreeGrafter"/>
</dbReference>
<dbReference type="Pfam" id="PF03328">
    <property type="entry name" value="HpcH_HpaI"/>
    <property type="match status" value="1"/>
</dbReference>
<evidence type="ECO:0000313" key="5">
    <source>
        <dbReference type="EMBL" id="OGG46073.1"/>
    </source>
</evidence>
<dbReference type="Proteomes" id="UP000178606">
    <property type="component" value="Unassembled WGS sequence"/>
</dbReference>
<evidence type="ECO:0000256" key="1">
    <source>
        <dbReference type="ARBA" id="ARBA00005568"/>
    </source>
</evidence>
<dbReference type="GO" id="GO:0005737">
    <property type="term" value="C:cytoplasm"/>
    <property type="evidence" value="ECO:0007669"/>
    <property type="project" value="TreeGrafter"/>
</dbReference>
<dbReference type="AlphaFoldDB" id="A0A1F6CA64"/>
<dbReference type="InterPro" id="IPR005000">
    <property type="entry name" value="Aldolase/citrate-lyase_domain"/>
</dbReference>
<feature type="domain" description="HpcH/HpaI aldolase/citrate lyase" evidence="4">
    <location>
        <begin position="20"/>
        <end position="209"/>
    </location>
</feature>
<sequence>MKEKLLAGAPAFGVSVMFPSPQVVEMIGGLGFDWALIDCEHGSISPESVEVMAMAAELSGITPIARPRMNSPEAILEVMDRGVLGVQVPHVNCAADARRAVEAVKYHPLGDRGLAAGGRPARYGFGLSLADYVEEANRETLVCVQLEEAEALRNLDEILKVEGVDAFFVGPSDLSQSMGYPGRSDRPEVREAMDRAFAGIVGAGKVAGSAGNAQAVQTYLSRGVRYLYTHTTTLLAGGSGAFFKAVKG</sequence>
<keyword evidence="3" id="KW-0456">Lyase</keyword>
<organism evidence="5 6">
    <name type="scientific">Handelsmanbacteria sp. (strain RIFCSPLOWO2_12_FULL_64_10)</name>
    <dbReference type="NCBI Taxonomy" id="1817868"/>
    <lineage>
        <taxon>Bacteria</taxon>
        <taxon>Candidatus Handelsmaniibacteriota</taxon>
    </lineage>
</organism>
<accession>A0A1F6CA64</accession>
<evidence type="ECO:0000256" key="2">
    <source>
        <dbReference type="ARBA" id="ARBA00022723"/>
    </source>
</evidence>
<dbReference type="Gene3D" id="3.20.20.60">
    <property type="entry name" value="Phosphoenolpyruvate-binding domains"/>
    <property type="match status" value="1"/>
</dbReference>
<dbReference type="EMBL" id="MFKF01000345">
    <property type="protein sequence ID" value="OGG46073.1"/>
    <property type="molecule type" value="Genomic_DNA"/>
</dbReference>
<dbReference type="PANTHER" id="PTHR30502:SF0">
    <property type="entry name" value="PHOSPHOENOLPYRUVATE CARBOXYLASE FAMILY PROTEIN"/>
    <property type="match status" value="1"/>
</dbReference>
<comment type="caution">
    <text evidence="5">The sequence shown here is derived from an EMBL/GenBank/DDBJ whole genome shotgun (WGS) entry which is preliminary data.</text>
</comment>